<dbReference type="InterPro" id="IPR002178">
    <property type="entry name" value="PTS_EIIA_type-2_dom"/>
</dbReference>
<comment type="caution">
    <text evidence="8">The sequence shown here is derived from an EMBL/GenBank/DDBJ whole genome shotgun (WGS) entry which is preliminary data.</text>
</comment>
<dbReference type="GO" id="GO:0008982">
    <property type="term" value="F:protein-N(PI)-phosphohistidine-sugar phosphotransferase activity"/>
    <property type="evidence" value="ECO:0007669"/>
    <property type="project" value="InterPro"/>
</dbReference>
<accession>A0A7K0J3N3</accession>
<evidence type="ECO:0000313" key="9">
    <source>
        <dbReference type="Proteomes" id="UP000466104"/>
    </source>
</evidence>
<evidence type="ECO:0000256" key="2">
    <source>
        <dbReference type="ARBA" id="ARBA00022448"/>
    </source>
</evidence>
<gene>
    <name evidence="8" type="ORF">FYJ43_00300</name>
</gene>
<keyword evidence="9" id="KW-1185">Reference proteome</keyword>
<name>A0A7K0J3N3_9ACTN</name>
<keyword evidence="2" id="KW-0813">Transport</keyword>
<evidence type="ECO:0000256" key="6">
    <source>
        <dbReference type="ARBA" id="ARBA00022683"/>
    </source>
</evidence>
<keyword evidence="3" id="KW-0597">Phosphoprotein</keyword>
<evidence type="ECO:0000313" key="8">
    <source>
        <dbReference type="EMBL" id="MSS44529.1"/>
    </source>
</evidence>
<feature type="domain" description="PTS EIIA type-2" evidence="7">
    <location>
        <begin position="6"/>
        <end position="151"/>
    </location>
</feature>
<organism evidence="8 9">
    <name type="scientific">Cutibacterium porci</name>
    <dbReference type="NCBI Taxonomy" id="2605781"/>
    <lineage>
        <taxon>Bacteria</taxon>
        <taxon>Bacillati</taxon>
        <taxon>Actinomycetota</taxon>
        <taxon>Actinomycetes</taxon>
        <taxon>Propionibacteriales</taxon>
        <taxon>Propionibacteriaceae</taxon>
        <taxon>Cutibacterium</taxon>
    </lineage>
</organism>
<dbReference type="InterPro" id="IPR004715">
    <property type="entry name" value="PTS_IIA_fruc"/>
</dbReference>
<evidence type="ECO:0000256" key="4">
    <source>
        <dbReference type="ARBA" id="ARBA00022597"/>
    </source>
</evidence>
<evidence type="ECO:0000256" key="3">
    <source>
        <dbReference type="ARBA" id="ARBA00022553"/>
    </source>
</evidence>
<dbReference type="GO" id="GO:0009401">
    <property type="term" value="P:phosphoenolpyruvate-dependent sugar phosphotransferase system"/>
    <property type="evidence" value="ECO:0007669"/>
    <property type="project" value="UniProtKB-KW"/>
</dbReference>
<reference evidence="8 9" key="1">
    <citation type="submission" date="2019-08" db="EMBL/GenBank/DDBJ databases">
        <title>In-depth cultivation of the pig gut microbiome towards novel bacterial diversity and tailored functional studies.</title>
        <authorList>
            <person name="Wylensek D."/>
            <person name="Hitch T.C.A."/>
            <person name="Clavel T."/>
        </authorList>
    </citation>
    <scope>NUCLEOTIDE SEQUENCE [LARGE SCALE GENOMIC DNA]</scope>
    <source>
        <strain evidence="8 9">WCA-380-WT-3A</strain>
    </source>
</reference>
<keyword evidence="5" id="KW-0808">Transferase</keyword>
<evidence type="ECO:0000256" key="5">
    <source>
        <dbReference type="ARBA" id="ARBA00022679"/>
    </source>
</evidence>
<dbReference type="NCBIfam" id="TIGR00848">
    <property type="entry name" value="fruA"/>
    <property type="match status" value="1"/>
</dbReference>
<dbReference type="PANTHER" id="PTHR47738">
    <property type="entry name" value="PTS SYSTEM FRUCTOSE-LIKE EIIA COMPONENT-RELATED"/>
    <property type="match status" value="1"/>
</dbReference>
<protein>
    <submittedName>
        <fullName evidence="8">PTS sugar transporter subunit IIA</fullName>
    </submittedName>
</protein>
<dbReference type="GO" id="GO:0005737">
    <property type="term" value="C:cytoplasm"/>
    <property type="evidence" value="ECO:0007669"/>
    <property type="project" value="UniProtKB-SubCell"/>
</dbReference>
<keyword evidence="6" id="KW-0598">Phosphotransferase system</keyword>
<dbReference type="AlphaFoldDB" id="A0A7K0J3N3"/>
<sequence>MATIADLLSEGSIDLSLVAGNKDDAIERMADLIDASGALIDRDVLIKAVHAREDAGTTGLGDGIAIPHGKCDGVDRPALAFARSDEGVNWGAPDGSLANLVFLIAVPEAAAGNEHLRILASLARSLVKADFRNRLMAATTPQEVRQILAGISA</sequence>
<dbReference type="SUPFAM" id="SSF55804">
    <property type="entry name" value="Phoshotransferase/anion transport protein"/>
    <property type="match status" value="1"/>
</dbReference>
<dbReference type="FunFam" id="3.40.930.10:FF:000009">
    <property type="entry name" value="PTS system, fructose specific IIABC component"/>
    <property type="match status" value="1"/>
</dbReference>
<dbReference type="EMBL" id="VUMG01000001">
    <property type="protein sequence ID" value="MSS44529.1"/>
    <property type="molecule type" value="Genomic_DNA"/>
</dbReference>
<comment type="subcellular location">
    <subcellularLocation>
        <location evidence="1">Cytoplasm</location>
    </subcellularLocation>
</comment>
<dbReference type="PROSITE" id="PS00372">
    <property type="entry name" value="PTS_EIIA_TYPE_2_HIS"/>
    <property type="match status" value="1"/>
</dbReference>
<proteinExistence type="predicted"/>
<evidence type="ECO:0000259" key="7">
    <source>
        <dbReference type="PROSITE" id="PS51094"/>
    </source>
</evidence>
<dbReference type="GO" id="GO:0016020">
    <property type="term" value="C:membrane"/>
    <property type="evidence" value="ECO:0007669"/>
    <property type="project" value="InterPro"/>
</dbReference>
<evidence type="ECO:0000256" key="1">
    <source>
        <dbReference type="ARBA" id="ARBA00004496"/>
    </source>
</evidence>
<dbReference type="Proteomes" id="UP000466104">
    <property type="component" value="Unassembled WGS sequence"/>
</dbReference>
<dbReference type="PROSITE" id="PS51094">
    <property type="entry name" value="PTS_EIIA_TYPE_2"/>
    <property type="match status" value="1"/>
</dbReference>
<dbReference type="Gene3D" id="3.40.930.10">
    <property type="entry name" value="Mannitol-specific EII, Chain A"/>
    <property type="match status" value="1"/>
</dbReference>
<dbReference type="Pfam" id="PF00359">
    <property type="entry name" value="PTS_EIIA_2"/>
    <property type="match status" value="1"/>
</dbReference>
<dbReference type="RefSeq" id="WP_154560971.1">
    <property type="nucleotide sequence ID" value="NZ_VUMG01000001.1"/>
</dbReference>
<dbReference type="InterPro" id="IPR016152">
    <property type="entry name" value="PTrfase/Anion_transptr"/>
</dbReference>
<dbReference type="CDD" id="cd00211">
    <property type="entry name" value="PTS_IIA_fru"/>
    <property type="match status" value="1"/>
</dbReference>
<dbReference type="InterPro" id="IPR051541">
    <property type="entry name" value="PTS_SugarTrans_NitroReg"/>
</dbReference>
<keyword evidence="4 8" id="KW-0762">Sugar transport</keyword>